<dbReference type="AlphaFoldDB" id="A0A951PRS1"/>
<name>A0A951PRS1_9CYAN</name>
<dbReference type="Proteomes" id="UP000753908">
    <property type="component" value="Unassembled WGS sequence"/>
</dbReference>
<reference evidence="2" key="1">
    <citation type="submission" date="2021-05" db="EMBL/GenBank/DDBJ databases">
        <authorList>
            <person name="Pietrasiak N."/>
            <person name="Ward R."/>
            <person name="Stajich J.E."/>
            <person name="Kurbessoian T."/>
        </authorList>
    </citation>
    <scope>NUCLEOTIDE SEQUENCE</scope>
    <source>
        <strain evidence="2">CPER-KK1</strain>
    </source>
</reference>
<dbReference type="EMBL" id="JAHHIF010000070">
    <property type="protein sequence ID" value="MBW4548722.1"/>
    <property type="molecule type" value="Genomic_DNA"/>
</dbReference>
<dbReference type="InterPro" id="IPR011646">
    <property type="entry name" value="KAP_P-loop"/>
</dbReference>
<proteinExistence type="predicted"/>
<feature type="domain" description="KAP NTPase" evidence="1">
    <location>
        <begin position="41"/>
        <end position="245"/>
    </location>
</feature>
<organism evidence="2 3">
    <name type="scientific">Symplocastrum torsivum CPER-KK1</name>
    <dbReference type="NCBI Taxonomy" id="450513"/>
    <lineage>
        <taxon>Bacteria</taxon>
        <taxon>Bacillati</taxon>
        <taxon>Cyanobacteriota</taxon>
        <taxon>Cyanophyceae</taxon>
        <taxon>Oscillatoriophycideae</taxon>
        <taxon>Oscillatoriales</taxon>
        <taxon>Microcoleaceae</taxon>
        <taxon>Symplocastrum</taxon>
    </lineage>
</organism>
<accession>A0A951PRS1</accession>
<dbReference type="SUPFAM" id="SSF52540">
    <property type="entry name" value="P-loop containing nucleoside triphosphate hydrolases"/>
    <property type="match status" value="1"/>
</dbReference>
<dbReference type="Pfam" id="PF07693">
    <property type="entry name" value="KAP_NTPase"/>
    <property type="match status" value="1"/>
</dbReference>
<dbReference type="InterPro" id="IPR027417">
    <property type="entry name" value="P-loop_NTPase"/>
</dbReference>
<evidence type="ECO:0000259" key="1">
    <source>
        <dbReference type="Pfam" id="PF07693"/>
    </source>
</evidence>
<keyword evidence="2" id="KW-0067">ATP-binding</keyword>
<protein>
    <submittedName>
        <fullName evidence="2">ATP-binding protein</fullName>
    </submittedName>
</protein>
<reference evidence="2" key="2">
    <citation type="journal article" date="2022" name="Microbiol. Resour. Announc.">
        <title>Metagenome Sequencing to Explore Phylogenomics of Terrestrial Cyanobacteria.</title>
        <authorList>
            <person name="Ward R.D."/>
            <person name="Stajich J.E."/>
            <person name="Johansen J.R."/>
            <person name="Huntemann M."/>
            <person name="Clum A."/>
            <person name="Foster B."/>
            <person name="Foster B."/>
            <person name="Roux S."/>
            <person name="Palaniappan K."/>
            <person name="Varghese N."/>
            <person name="Mukherjee S."/>
            <person name="Reddy T.B.K."/>
            <person name="Daum C."/>
            <person name="Copeland A."/>
            <person name="Chen I.A."/>
            <person name="Ivanova N.N."/>
            <person name="Kyrpides N.C."/>
            <person name="Shapiro N."/>
            <person name="Eloe-Fadrosh E.A."/>
            <person name="Pietrasiak N."/>
        </authorList>
    </citation>
    <scope>NUCLEOTIDE SEQUENCE</scope>
    <source>
        <strain evidence="2">CPER-KK1</strain>
    </source>
</reference>
<sequence length="459" mass="52148">MIADLQKFYRATNPSLTLSTDKAEDRKYYIDCASVRGGDIIGKLKKKIAFFSPDEPTCVLFTGHIGCGKSTELLRLKKELEDEGFHVVYFESSEDLEMTDVDIGDVLLAIARRVSQSLDKITLEDTSRLKQLLQGAAKVLNSEVTGIKIKPPEITGVPGSPKIGDVGFTSENEKFSIAFGIGEITTKVKSDATLRDRLNQYLGPQKTQLLEAINQELLEPAIAKLKQQGKKGLVTIVDNLDRLDTRPKSWGRPQQEYLFIDQGEFLTRLKCHVLYTMPLALKFSNDYGMLTQRFLEDPKVLPMVPVQSLDGSDHEEGMALLRQMVLARAFPDLEEPKRLSRITDIFDSPETLDRLCRISGGHVRDLLRLLHTWIEEEMGLPLSRDTLEGVIRACRNEMKRPISDTEWELLRQVQQRKDVTDDQGYQKLIRSRLVFEYRDKGECWFEVNPILAEGKQLQS</sequence>
<comment type="caution">
    <text evidence="2">The sequence shown here is derived from an EMBL/GenBank/DDBJ whole genome shotgun (WGS) entry which is preliminary data.</text>
</comment>
<evidence type="ECO:0000313" key="2">
    <source>
        <dbReference type="EMBL" id="MBW4548722.1"/>
    </source>
</evidence>
<dbReference type="Gene3D" id="3.40.50.300">
    <property type="entry name" value="P-loop containing nucleotide triphosphate hydrolases"/>
    <property type="match status" value="1"/>
</dbReference>
<dbReference type="GO" id="GO:0005524">
    <property type="term" value="F:ATP binding"/>
    <property type="evidence" value="ECO:0007669"/>
    <property type="project" value="UniProtKB-KW"/>
</dbReference>
<gene>
    <name evidence="2" type="ORF">KME25_30600</name>
</gene>
<evidence type="ECO:0000313" key="3">
    <source>
        <dbReference type="Proteomes" id="UP000753908"/>
    </source>
</evidence>
<keyword evidence="2" id="KW-0547">Nucleotide-binding</keyword>